<reference evidence="1 2" key="1">
    <citation type="submission" date="2014-04" db="EMBL/GenBank/DDBJ databases">
        <title>Draft genome sequence of Bacillus azotoformans MEV2011, a (co-) denitrifying strain unable to grow in the presence of oxygen.</title>
        <authorList>
            <person name="Nielsen M."/>
            <person name="Schreiber L."/>
            <person name="Finster K."/>
            <person name="Schramm A."/>
        </authorList>
    </citation>
    <scope>NUCLEOTIDE SEQUENCE [LARGE SCALE GENOMIC DNA]</scope>
    <source>
        <strain evidence="1 2">MEV2011</strain>
    </source>
</reference>
<protein>
    <submittedName>
        <fullName evidence="1">Uncharacterized protein</fullName>
    </submittedName>
</protein>
<evidence type="ECO:0000313" key="1">
    <source>
        <dbReference type="EMBL" id="KEF37032.1"/>
    </source>
</evidence>
<name>A0A072NIG0_SCHAZ</name>
<sequence length="100" mass="11890">MINRVTKKLEDALLDWDMMTKTSGDEGADNAERFEMHFYEFIDELKVWFQGLQQPPTTMEEAENLDEIKDIMERIPAPLELNFYNELELIIEGKDQVRYD</sequence>
<comment type="caution">
    <text evidence="1">The sequence shown here is derived from an EMBL/GenBank/DDBJ whole genome shotgun (WGS) entry which is preliminary data.</text>
</comment>
<evidence type="ECO:0000313" key="2">
    <source>
        <dbReference type="Proteomes" id="UP000027936"/>
    </source>
</evidence>
<dbReference type="OrthoDB" id="2382111at2"/>
<dbReference type="AlphaFoldDB" id="A0A072NIG0"/>
<accession>A0A072NIG0</accession>
<dbReference type="EMBL" id="JJRY01000019">
    <property type="protein sequence ID" value="KEF37032.1"/>
    <property type="molecule type" value="Genomic_DNA"/>
</dbReference>
<dbReference type="Proteomes" id="UP000027936">
    <property type="component" value="Unassembled WGS sequence"/>
</dbReference>
<proteinExistence type="predicted"/>
<dbReference type="PATRIC" id="fig|1348973.3.peg.3668"/>
<gene>
    <name evidence="1" type="ORF">M670_03786</name>
</gene>
<organism evidence="1 2">
    <name type="scientific">Schinkia azotoformans MEV2011</name>
    <dbReference type="NCBI Taxonomy" id="1348973"/>
    <lineage>
        <taxon>Bacteria</taxon>
        <taxon>Bacillati</taxon>
        <taxon>Bacillota</taxon>
        <taxon>Bacilli</taxon>
        <taxon>Bacillales</taxon>
        <taxon>Bacillaceae</taxon>
        <taxon>Calidifontibacillus/Schinkia group</taxon>
        <taxon>Schinkia</taxon>
    </lineage>
</organism>